<comment type="caution">
    <text evidence="1">The sequence shown here is derived from an EMBL/GenBank/DDBJ whole genome shotgun (WGS) entry which is preliminary data.</text>
</comment>
<keyword evidence="2" id="KW-1185">Reference proteome</keyword>
<accession>A0A391NT14</accession>
<organism evidence="1 2">
    <name type="scientific">Kipferlia bialata</name>
    <dbReference type="NCBI Taxonomy" id="797122"/>
    <lineage>
        <taxon>Eukaryota</taxon>
        <taxon>Metamonada</taxon>
        <taxon>Carpediemonas-like organisms</taxon>
        <taxon>Kipferlia</taxon>
    </lineage>
</organism>
<protein>
    <submittedName>
        <fullName evidence="1">Uncharacterized protein</fullName>
    </submittedName>
</protein>
<name>A0A391NT14_9EUKA</name>
<dbReference type="Proteomes" id="UP000265618">
    <property type="component" value="Unassembled WGS sequence"/>
</dbReference>
<dbReference type="EMBL" id="BDIP01002617">
    <property type="protein sequence ID" value="GCA63196.1"/>
    <property type="molecule type" value="Genomic_DNA"/>
</dbReference>
<sequence>MESYLVPEVRVTELSSGVLDNVDTSAYIAHNQTFWVGCIHTEKRMVAGIITYHNDGTLSCERVPAPDVYPMGDFPFRLAGRIGSEVYGLKFTWNFRYHQYRVHSVWGFSLDCRVWRNVSVDTELGRKAGGSRVLHSVGVIAESIWVSASGSTPVVYTPETGEVSTVPALERIQDDRCYDGALWGLCSDSTTWYWSGYNRSIINIWSYTIHPNALSTSPLLTPMSVPSAYSDYIPMGSWMVYTDHERIDILSCISGDTLRLTDTLPYMYSRHVLKCVRVGGNSVVVKIQVQDEDMSSHVRTYLIDVDEVSFDA</sequence>
<evidence type="ECO:0000313" key="2">
    <source>
        <dbReference type="Proteomes" id="UP000265618"/>
    </source>
</evidence>
<reference evidence="1 2" key="1">
    <citation type="journal article" date="2018" name="PLoS ONE">
        <title>The draft genome of Kipferlia bialata reveals reductive genome evolution in fornicate parasites.</title>
        <authorList>
            <person name="Tanifuji G."/>
            <person name="Takabayashi S."/>
            <person name="Kume K."/>
            <person name="Takagi M."/>
            <person name="Nakayama T."/>
            <person name="Kamikawa R."/>
            <person name="Inagaki Y."/>
            <person name="Hashimoto T."/>
        </authorList>
    </citation>
    <scope>NUCLEOTIDE SEQUENCE [LARGE SCALE GENOMIC DNA]</scope>
    <source>
        <strain evidence="1">NY0173</strain>
    </source>
</reference>
<proteinExistence type="predicted"/>
<gene>
    <name evidence="1" type="ORF">KIPB_008444</name>
</gene>
<evidence type="ECO:0000313" key="1">
    <source>
        <dbReference type="EMBL" id="GCA63196.1"/>
    </source>
</evidence>
<dbReference type="AlphaFoldDB" id="A0A391NT14"/>